<dbReference type="AlphaFoldDB" id="A0A1I8ILE4"/>
<evidence type="ECO:0000256" key="1">
    <source>
        <dbReference type="SAM" id="MobiDB-lite"/>
    </source>
</evidence>
<organism evidence="3 4">
    <name type="scientific">Macrostomum lignano</name>
    <dbReference type="NCBI Taxonomy" id="282301"/>
    <lineage>
        <taxon>Eukaryota</taxon>
        <taxon>Metazoa</taxon>
        <taxon>Spiralia</taxon>
        <taxon>Lophotrochozoa</taxon>
        <taxon>Platyhelminthes</taxon>
        <taxon>Rhabditophora</taxon>
        <taxon>Macrostomorpha</taxon>
        <taxon>Macrostomida</taxon>
        <taxon>Macrostomidae</taxon>
        <taxon>Macrostomum</taxon>
    </lineage>
</organism>
<evidence type="ECO:0000313" key="3">
    <source>
        <dbReference type="Proteomes" id="UP000095280"/>
    </source>
</evidence>
<sequence>NLATRSQRLPPQRFKSVTEQSDEFGSSDDVYSHTLATVPSADGSLTADLPPTPPPRLRSFGADGAGTAASGGVDFDEDYSPTSSANEPLRSLDLSVIVRVNSGKCLLHPRPAAANVRPGQQHVKPSVLSATASCVSDCGEEAIGAFGGLENPQQDREELLARYKKYRSYPGQVTEITEFVIPALDVDCRYVSDADSSTRRRKDNVYASIVLQSLSREMLVRPTLLDYLEQSLEPLPTFFTDVFPDDTGSDDKSTVLTAAGDREDSFRFDVVVAIRVEPSTVRFSCTSVECSILLPEVDLEGPNPTTSGGGLLASSSPHRPQSPQPGLSGSGTSLASRTLSESSGLRMTGCLRGFSVYVYRINVLQRDRERSSFDPAKHGADSPLQLIVRDICVDLSRSREAAVTVDRSGVSRLHNKITLSALCSLSDAKFEHNVVMLSDILEFPKSWYRRALVRRLFLGEESKPQVSSAAPAAKSTWETLVLFSMSVDTVQVRLSLLKTLGTVVWETRDLRTHGRLLMDSNESPQLQSNDWKMAVTIGRSQLSTTQITSSIQVATFLQNLHAWCHVLEPRGSAPKHSFGVQLSALELNLQFLGLHILFAQLSGLDASFRDQWIVRDSTDDHVGTQRPLSVSVSGHLVWDQMHLLMNQYTSSHLVSTFDKLHNFYATSFKKPFVELNDEFKFTIEELPGKRNSQSKAEHGVHHRHWQLPTIVLQNAKLRMAPKPNSDHPNLYGELKMHGRHSALALFQGDFSARRWGVFMLRDLQLSFESEARHKFDLEDSRLDLRQLDLCINQQLKCSLGGDIRQDRSQKILAVIACISNQNNKHPSLTNAVARQWFQYSIGCVCSEDMQAFPKLEYINPPELAGRAPASFPVTPEYIFRLPQLQIVLITDHDQTYAVPRLDGDRPVVQCTFIGSSTGNIIYSNNSQHLLFLRDLILDSIGETRSARSAKESDEGASAAAADATSTQSPLLRDFRAFQTRQFDSTFRIRTQETSSSNIVVLDYILNNIGIKHFKETIPKWIQRGLMDNLDSVLAGLMHKSIDYMTEGGCQEDEEELLGSAAASSVATSSLATAVVKSK</sequence>
<feature type="compositionally biased region" description="Low complexity" evidence="1">
    <location>
        <begin position="61"/>
        <end position="72"/>
    </location>
</feature>
<feature type="compositionally biased region" description="Polar residues" evidence="1">
    <location>
        <begin position="330"/>
        <end position="340"/>
    </location>
</feature>
<keyword evidence="3" id="KW-1185">Reference proteome</keyword>
<dbReference type="PANTHER" id="PTHR31640:SF1">
    <property type="entry name" value="BRIDGE-LIKE LIPID TRANSFER PROTEIN FAMILY MEMBER 1"/>
    <property type="match status" value="1"/>
</dbReference>
<dbReference type="InterPro" id="IPR056742">
    <property type="entry name" value="BLTP1_C"/>
</dbReference>
<accession>A0A1I8ILE4</accession>
<dbReference type="GO" id="GO:0098793">
    <property type="term" value="C:presynapse"/>
    <property type="evidence" value="ECO:0007669"/>
    <property type="project" value="GOC"/>
</dbReference>
<name>A0A1I8ILE4_9PLAT</name>
<evidence type="ECO:0000259" key="2">
    <source>
        <dbReference type="SMART" id="SM01220"/>
    </source>
</evidence>
<dbReference type="GO" id="GO:0048488">
    <property type="term" value="P:synaptic vesicle endocytosis"/>
    <property type="evidence" value="ECO:0007669"/>
    <property type="project" value="TreeGrafter"/>
</dbReference>
<feature type="region of interest" description="Disordered" evidence="1">
    <location>
        <begin position="299"/>
        <end position="340"/>
    </location>
</feature>
<protein>
    <submittedName>
        <fullName evidence="4">FSA_C domain-containing protein</fullName>
    </submittedName>
</protein>
<reference evidence="4" key="1">
    <citation type="submission" date="2016-11" db="UniProtKB">
        <authorList>
            <consortium name="WormBaseParasite"/>
        </authorList>
    </citation>
    <scope>IDENTIFICATION</scope>
</reference>
<evidence type="ECO:0000313" key="4">
    <source>
        <dbReference type="WBParaSite" id="maker-uti_cns_0013428-snap-gene-0.2-mRNA-1"/>
    </source>
</evidence>
<dbReference type="PANTHER" id="PTHR31640">
    <property type="entry name" value="TRANSMEMBRANE PROTEIN KIAA1109"/>
    <property type="match status" value="1"/>
</dbReference>
<feature type="compositionally biased region" description="Low complexity" evidence="1">
    <location>
        <begin position="312"/>
        <end position="325"/>
    </location>
</feature>
<feature type="region of interest" description="Disordered" evidence="1">
    <location>
        <begin position="1"/>
        <end position="86"/>
    </location>
</feature>
<dbReference type="Pfam" id="PF25040">
    <property type="entry name" value="BLTP1_C"/>
    <property type="match status" value="2"/>
</dbReference>
<feature type="compositionally biased region" description="Polar residues" evidence="1">
    <location>
        <begin position="1"/>
        <end position="19"/>
    </location>
</feature>
<dbReference type="Proteomes" id="UP000095280">
    <property type="component" value="Unplaced"/>
</dbReference>
<feature type="domain" description="Bridge-like lipid transfer protein family member 1 C-terminal" evidence="2">
    <location>
        <begin position="463"/>
        <end position="1043"/>
    </location>
</feature>
<dbReference type="InterPro" id="IPR033616">
    <property type="entry name" value="BLTP1"/>
</dbReference>
<proteinExistence type="predicted"/>
<dbReference type="WBParaSite" id="maker-uti_cns_0013428-snap-gene-0.2-mRNA-1">
    <property type="protein sequence ID" value="maker-uti_cns_0013428-snap-gene-0.2-mRNA-1"/>
    <property type="gene ID" value="maker-uti_cns_0013428-snap-gene-0.2"/>
</dbReference>
<dbReference type="SMART" id="SM01220">
    <property type="entry name" value="FSA_C"/>
    <property type="match status" value="1"/>
</dbReference>